<dbReference type="SUPFAM" id="SSF52091">
    <property type="entry name" value="SpoIIaa-like"/>
    <property type="match status" value="1"/>
</dbReference>
<keyword evidence="3" id="KW-1185">Reference proteome</keyword>
<dbReference type="Gene3D" id="3.30.750.24">
    <property type="entry name" value="STAS domain"/>
    <property type="match status" value="1"/>
</dbReference>
<dbReference type="PANTHER" id="PTHR35849:SF2">
    <property type="entry name" value="BLR2341 PROTEIN"/>
    <property type="match status" value="1"/>
</dbReference>
<dbReference type="InterPro" id="IPR052746">
    <property type="entry name" value="MlaB_ABC_Transporter"/>
</dbReference>
<dbReference type="AlphaFoldDB" id="A0A0K8P1N1"/>
<comment type="caution">
    <text evidence="2">The sequence shown here is derived from an EMBL/GenBank/DDBJ whole genome shotgun (WGS) entry which is preliminary data.</text>
</comment>
<evidence type="ECO:0000313" key="2">
    <source>
        <dbReference type="EMBL" id="GAP36080.1"/>
    </source>
</evidence>
<accession>A0A0K8P1N1</accession>
<dbReference type="Pfam" id="PF13466">
    <property type="entry name" value="STAS_2"/>
    <property type="match status" value="1"/>
</dbReference>
<dbReference type="RefSeq" id="WP_054020084.1">
    <property type="nucleotide sequence ID" value="NZ_BBYR01000030.1"/>
</dbReference>
<protein>
    <recommendedName>
        <fullName evidence="1">STAS domain-containing protein</fullName>
    </recommendedName>
</protein>
<dbReference type="PANTHER" id="PTHR35849">
    <property type="entry name" value="BLR2341 PROTEIN"/>
    <property type="match status" value="1"/>
</dbReference>
<name>A0A0K8P1N1_PISS1</name>
<dbReference type="STRING" id="1547922.ISF6_1920"/>
<reference evidence="2 3" key="2">
    <citation type="journal article" date="2016" name="Science">
        <title>A bacterium that degrades and assimilates poly(ethylene terephthalate).</title>
        <authorList>
            <person name="Yoshida S."/>
            <person name="Hiraga K."/>
            <person name="Takehana T."/>
            <person name="Taniguchi I."/>
            <person name="Yamaji H."/>
            <person name="Maeda Y."/>
            <person name="Toyohara K."/>
            <person name="Miyamoto K."/>
            <person name="Kimura Y."/>
            <person name="Oda K."/>
        </authorList>
    </citation>
    <scope>NUCLEOTIDE SEQUENCE [LARGE SCALE GENOMIC DNA]</scope>
    <source>
        <strain evidence="3">NBRC 110686 / TISTR 2288 / 201-F6</strain>
    </source>
</reference>
<evidence type="ECO:0000259" key="1">
    <source>
        <dbReference type="PROSITE" id="PS50801"/>
    </source>
</evidence>
<reference evidence="3" key="1">
    <citation type="submission" date="2015-07" db="EMBL/GenBank/DDBJ databases">
        <title>Discovery of a poly(ethylene terephthalate assimilation.</title>
        <authorList>
            <person name="Yoshida S."/>
            <person name="Hiraga K."/>
            <person name="Takehana T."/>
            <person name="Taniguchi I."/>
            <person name="Yamaji H."/>
            <person name="Maeda Y."/>
            <person name="Toyohara K."/>
            <person name="Miyamoto K."/>
            <person name="Kimura Y."/>
            <person name="Oda K."/>
        </authorList>
    </citation>
    <scope>NUCLEOTIDE SEQUENCE [LARGE SCALE GENOMIC DNA]</scope>
    <source>
        <strain evidence="3">NBRC 110686 / TISTR 2288 / 201-F6</strain>
    </source>
</reference>
<dbReference type="InterPro" id="IPR058548">
    <property type="entry name" value="MlaB-like_STAS"/>
</dbReference>
<gene>
    <name evidence="2" type="ORF">ISF6_1920</name>
</gene>
<dbReference type="Proteomes" id="UP000037660">
    <property type="component" value="Unassembled WGS sequence"/>
</dbReference>
<dbReference type="EMBL" id="BBYR01000030">
    <property type="protein sequence ID" value="GAP36080.1"/>
    <property type="molecule type" value="Genomic_DNA"/>
</dbReference>
<dbReference type="InterPro" id="IPR036513">
    <property type="entry name" value="STAS_dom_sf"/>
</dbReference>
<evidence type="ECO:0000313" key="3">
    <source>
        <dbReference type="Proteomes" id="UP000037660"/>
    </source>
</evidence>
<dbReference type="InterPro" id="IPR002645">
    <property type="entry name" value="STAS_dom"/>
</dbReference>
<sequence length="102" mass="10296">MSTALVLPAELTIYAVGALRAAWLDWLDACVAAGEPATAAVDAHAVAEVDAAGVQLIAALARSAGQRGLAWQLADPSPVLRLALAALGCERLADNLTPPSAP</sequence>
<proteinExistence type="predicted"/>
<feature type="domain" description="STAS" evidence="1">
    <location>
        <begin position="1"/>
        <end position="88"/>
    </location>
</feature>
<organism evidence="2 3">
    <name type="scientific">Piscinibacter sakaiensis</name>
    <name type="common">Ideonella sakaiensis</name>
    <dbReference type="NCBI Taxonomy" id="1547922"/>
    <lineage>
        <taxon>Bacteria</taxon>
        <taxon>Pseudomonadati</taxon>
        <taxon>Pseudomonadota</taxon>
        <taxon>Betaproteobacteria</taxon>
        <taxon>Burkholderiales</taxon>
        <taxon>Sphaerotilaceae</taxon>
        <taxon>Piscinibacter</taxon>
    </lineage>
</organism>
<dbReference type="PROSITE" id="PS50801">
    <property type="entry name" value="STAS"/>
    <property type="match status" value="1"/>
</dbReference>